<feature type="transmembrane region" description="Helical" evidence="1">
    <location>
        <begin position="205"/>
        <end position="224"/>
    </location>
</feature>
<evidence type="ECO:0000313" key="2">
    <source>
        <dbReference type="EMBL" id="PHH77332.1"/>
    </source>
</evidence>
<proteinExistence type="predicted"/>
<dbReference type="Proteomes" id="UP000224854">
    <property type="component" value="Unassembled WGS sequence"/>
</dbReference>
<name>A0A2C5ZC80_9HYPO</name>
<keyword evidence="3" id="KW-1185">Reference proteome</keyword>
<keyword evidence="1" id="KW-0812">Transmembrane</keyword>
<feature type="transmembrane region" description="Helical" evidence="1">
    <location>
        <begin position="161"/>
        <end position="183"/>
    </location>
</feature>
<feature type="transmembrane region" description="Helical" evidence="1">
    <location>
        <begin position="301"/>
        <end position="324"/>
    </location>
</feature>
<evidence type="ECO:0000256" key="1">
    <source>
        <dbReference type="SAM" id="Phobius"/>
    </source>
</evidence>
<gene>
    <name evidence="2" type="ORF">CDD82_3565</name>
</gene>
<sequence length="334" mass="37636">MTTLPNDTSTVTSRSMAQYQHFFPGWGYILLRHLDHECRVPMANYRNSSFPDKAISYQVLDCLLRQFPEFRKAELSASAVVLGLIPAILQLLSPTSAETAMLGVRRPLLALLISASIASASPLRNGQYVGGAAELDRPLPRETSGRVPFTLLAKSWQMSRWIPVIVSMVEYLIAGAAAANTAYRTYQLCLWTVCTFVPTQAFLPAMWHVGAFSIHLLGWFGALIRFRSRPKERRCWATRWLRMEVVPSAWATNFSIKKRGGSATEYVLYMTDFVMYVLVPLQIFYGSIILSSLVFVSVFDAVSLVCWYSLSTITCRAILLYEFAGMRQTMHADR</sequence>
<feature type="transmembrane region" description="Helical" evidence="1">
    <location>
        <begin position="266"/>
        <end position="295"/>
    </location>
</feature>
<organism evidence="2 3">
    <name type="scientific">Ophiocordyceps australis</name>
    <dbReference type="NCBI Taxonomy" id="1399860"/>
    <lineage>
        <taxon>Eukaryota</taxon>
        <taxon>Fungi</taxon>
        <taxon>Dikarya</taxon>
        <taxon>Ascomycota</taxon>
        <taxon>Pezizomycotina</taxon>
        <taxon>Sordariomycetes</taxon>
        <taxon>Hypocreomycetidae</taxon>
        <taxon>Hypocreales</taxon>
        <taxon>Ophiocordycipitaceae</taxon>
        <taxon>Ophiocordyceps</taxon>
    </lineage>
</organism>
<evidence type="ECO:0000313" key="3">
    <source>
        <dbReference type="Proteomes" id="UP000224854"/>
    </source>
</evidence>
<protein>
    <submittedName>
        <fullName evidence="2">Uncharacterized protein</fullName>
    </submittedName>
</protein>
<dbReference type="OrthoDB" id="3009728at2759"/>
<dbReference type="AlphaFoldDB" id="A0A2C5ZC80"/>
<keyword evidence="1" id="KW-1133">Transmembrane helix</keyword>
<accession>A0A2C5ZC80</accession>
<dbReference type="EMBL" id="NJEU01000274">
    <property type="protein sequence ID" value="PHH77332.1"/>
    <property type="molecule type" value="Genomic_DNA"/>
</dbReference>
<reference evidence="2 3" key="1">
    <citation type="submission" date="2017-06" db="EMBL/GenBank/DDBJ databases">
        <title>Ant-infecting Ophiocordyceps genomes reveal a high diversity of potential behavioral manipulation genes and a possible major role for enterotoxins.</title>
        <authorList>
            <person name="De Bekker C."/>
            <person name="Evans H.C."/>
            <person name="Brachmann A."/>
            <person name="Hughes D.P."/>
        </authorList>
    </citation>
    <scope>NUCLEOTIDE SEQUENCE [LARGE SCALE GENOMIC DNA]</scope>
    <source>
        <strain evidence="2 3">1348a</strain>
    </source>
</reference>
<comment type="caution">
    <text evidence="2">The sequence shown here is derived from an EMBL/GenBank/DDBJ whole genome shotgun (WGS) entry which is preliminary data.</text>
</comment>
<keyword evidence="1" id="KW-0472">Membrane</keyword>